<comment type="caution">
    <text evidence="1">The sequence shown here is derived from an EMBL/GenBank/DDBJ whole genome shotgun (WGS) entry which is preliminary data.</text>
</comment>
<dbReference type="EMBL" id="LAZR01000049">
    <property type="protein sequence ID" value="KKN98850.1"/>
    <property type="molecule type" value="Genomic_DNA"/>
</dbReference>
<sequence>MIKTKELLSQWRAQLSIGQCASTIKAKNCPGGLLGRIKRTKGQVIVFDITTYTNQVKIQTSLCKELPQWADLIKSQPTIMDGFAWTRQDYIYLYYSYFHMVVEKLRRIVESEISNE</sequence>
<protein>
    <submittedName>
        <fullName evidence="1">Uncharacterized protein</fullName>
    </submittedName>
</protein>
<proteinExistence type="predicted"/>
<reference evidence="1" key="1">
    <citation type="journal article" date="2015" name="Nature">
        <title>Complex archaea that bridge the gap between prokaryotes and eukaryotes.</title>
        <authorList>
            <person name="Spang A."/>
            <person name="Saw J.H."/>
            <person name="Jorgensen S.L."/>
            <person name="Zaremba-Niedzwiedzka K."/>
            <person name="Martijn J."/>
            <person name="Lind A.E."/>
            <person name="van Eijk R."/>
            <person name="Schleper C."/>
            <person name="Guy L."/>
            <person name="Ettema T.J."/>
        </authorList>
    </citation>
    <scope>NUCLEOTIDE SEQUENCE</scope>
</reference>
<evidence type="ECO:0000313" key="1">
    <source>
        <dbReference type="EMBL" id="KKN98850.1"/>
    </source>
</evidence>
<gene>
    <name evidence="1" type="ORF">LCGC14_0140910</name>
</gene>
<name>A0A0F9V0V7_9ZZZZ</name>
<accession>A0A0F9V0V7</accession>
<dbReference type="AlphaFoldDB" id="A0A0F9V0V7"/>
<organism evidence="1">
    <name type="scientific">marine sediment metagenome</name>
    <dbReference type="NCBI Taxonomy" id="412755"/>
    <lineage>
        <taxon>unclassified sequences</taxon>
        <taxon>metagenomes</taxon>
        <taxon>ecological metagenomes</taxon>
    </lineage>
</organism>